<keyword evidence="5" id="KW-1185">Reference proteome</keyword>
<keyword evidence="2 4" id="KW-0808">Transferase</keyword>
<proteinExistence type="inferred from homology"/>
<dbReference type="InterPro" id="IPR037143">
    <property type="entry name" value="4-PPantetheinyl_Trfase_dom_sf"/>
</dbReference>
<dbReference type="GO" id="GO:0008897">
    <property type="term" value="F:holo-[acyl-carrier-protein] synthase activity"/>
    <property type="evidence" value="ECO:0007669"/>
    <property type="project" value="InterPro"/>
</dbReference>
<dbReference type="GO" id="GO:0000287">
    <property type="term" value="F:magnesium ion binding"/>
    <property type="evidence" value="ECO:0007669"/>
    <property type="project" value="InterPro"/>
</dbReference>
<reference evidence="4 5" key="1">
    <citation type="submission" date="2020-08" db="EMBL/GenBank/DDBJ databases">
        <title>Lysobacter sp. II4 sp. nov., isolated from soil.</title>
        <authorList>
            <person name="Woo C.Y."/>
            <person name="Kim J."/>
        </authorList>
    </citation>
    <scope>NUCLEOTIDE SEQUENCE [LARGE SCALE GENOMIC DNA]</scope>
    <source>
        <strain evidence="4 5">II4</strain>
    </source>
</reference>
<evidence type="ECO:0000313" key="5">
    <source>
        <dbReference type="Proteomes" id="UP000516018"/>
    </source>
</evidence>
<dbReference type="AlphaFoldDB" id="A0A7H0FXB3"/>
<comment type="similarity">
    <text evidence="1">Belongs to the P-Pant transferase superfamily. Gsp/Sfp/HetI/AcpT family.</text>
</comment>
<accession>A0A7H0FXB3</accession>
<gene>
    <name evidence="4" type="ORF">H8B22_14670</name>
</gene>
<dbReference type="PANTHER" id="PTHR12215">
    <property type="entry name" value="PHOSPHOPANTETHEINE TRANSFERASE"/>
    <property type="match status" value="1"/>
</dbReference>
<dbReference type="PANTHER" id="PTHR12215:SF10">
    <property type="entry name" value="L-AMINOADIPATE-SEMIALDEHYDE DEHYDROGENASE-PHOSPHOPANTETHEINYL TRANSFERASE"/>
    <property type="match status" value="1"/>
</dbReference>
<dbReference type="KEGG" id="lsx:H8B22_14670"/>
<dbReference type="SUPFAM" id="SSF56214">
    <property type="entry name" value="4'-phosphopantetheinyl transferase"/>
    <property type="match status" value="2"/>
</dbReference>
<organism evidence="4 5">
    <name type="scientific">Agrilutibacter terrestris</name>
    <dbReference type="NCBI Taxonomy" id="2865112"/>
    <lineage>
        <taxon>Bacteria</taxon>
        <taxon>Pseudomonadati</taxon>
        <taxon>Pseudomonadota</taxon>
        <taxon>Gammaproteobacteria</taxon>
        <taxon>Lysobacterales</taxon>
        <taxon>Lysobacteraceae</taxon>
        <taxon>Agrilutibacter</taxon>
    </lineage>
</organism>
<dbReference type="RefSeq" id="WP_187712119.1">
    <property type="nucleotide sequence ID" value="NZ_CP060820.1"/>
</dbReference>
<protein>
    <submittedName>
        <fullName evidence="4">4'-phosphopantetheinyl transferase superfamily protein</fullName>
    </submittedName>
</protein>
<name>A0A7H0FXB3_9GAMM</name>
<dbReference type="Gene3D" id="3.90.470.20">
    <property type="entry name" value="4'-phosphopantetheinyl transferase domain"/>
    <property type="match status" value="2"/>
</dbReference>
<evidence type="ECO:0000256" key="1">
    <source>
        <dbReference type="ARBA" id="ARBA00010990"/>
    </source>
</evidence>
<dbReference type="Proteomes" id="UP000516018">
    <property type="component" value="Chromosome"/>
</dbReference>
<dbReference type="GO" id="GO:0005829">
    <property type="term" value="C:cytosol"/>
    <property type="evidence" value="ECO:0007669"/>
    <property type="project" value="TreeGrafter"/>
</dbReference>
<evidence type="ECO:0000259" key="3">
    <source>
        <dbReference type="Pfam" id="PF01648"/>
    </source>
</evidence>
<dbReference type="InterPro" id="IPR050559">
    <property type="entry name" value="P-Pant_transferase_sf"/>
</dbReference>
<sequence>MALREAFDSALPAPDWLSVPAAGVHVALFDLHDWWPWLADAYTMLDAAEVRRVQSRRVVSDRHQLALGYSLHRLLLGKALECDAVDVPIRRDAKGGPYLAGNAVATSLSHADHCVAVAVAASGRVGVDVELAARAPVVPEIAERVCHPADHAGMADLPGLARSEAMLALWVRKEAFLKAAGIGLQREMQTFAAPDHALLALPSGGMTRVRMLDTDPLWVAAVASAPELPVESAVLRPLTSIAVT</sequence>
<evidence type="ECO:0000313" key="4">
    <source>
        <dbReference type="EMBL" id="QNP40679.1"/>
    </source>
</evidence>
<dbReference type="GO" id="GO:0019878">
    <property type="term" value="P:lysine biosynthetic process via aminoadipic acid"/>
    <property type="evidence" value="ECO:0007669"/>
    <property type="project" value="TreeGrafter"/>
</dbReference>
<feature type="domain" description="4'-phosphopantetheinyl transferase" evidence="3">
    <location>
        <begin position="124"/>
        <end position="193"/>
    </location>
</feature>
<dbReference type="InterPro" id="IPR008278">
    <property type="entry name" value="4-PPantetheinyl_Trfase_dom"/>
</dbReference>
<evidence type="ECO:0000256" key="2">
    <source>
        <dbReference type="ARBA" id="ARBA00022679"/>
    </source>
</evidence>
<dbReference type="EMBL" id="CP060820">
    <property type="protein sequence ID" value="QNP40679.1"/>
    <property type="molecule type" value="Genomic_DNA"/>
</dbReference>
<dbReference type="Pfam" id="PF01648">
    <property type="entry name" value="ACPS"/>
    <property type="match status" value="1"/>
</dbReference>